<accession>A0A5M8FUS5</accession>
<comment type="caution">
    <text evidence="3">The sequence shown here is derived from an EMBL/GenBank/DDBJ whole genome shotgun (WGS) entry which is preliminary data.</text>
</comment>
<dbReference type="Pfam" id="PF00535">
    <property type="entry name" value="Glycos_transf_2"/>
    <property type="match status" value="1"/>
</dbReference>
<dbReference type="InterPro" id="IPR029044">
    <property type="entry name" value="Nucleotide-diphossugar_trans"/>
</dbReference>
<keyword evidence="1" id="KW-0812">Transmembrane</keyword>
<dbReference type="PANTHER" id="PTHR43179">
    <property type="entry name" value="RHAMNOSYLTRANSFERASE WBBL"/>
    <property type="match status" value="1"/>
</dbReference>
<dbReference type="EMBL" id="VWXX01000002">
    <property type="protein sequence ID" value="KAA6187489.1"/>
    <property type="molecule type" value="Genomic_DNA"/>
</dbReference>
<keyword evidence="1" id="KW-1133">Transmembrane helix</keyword>
<name>A0A5M8FUS5_9GAMM</name>
<evidence type="ECO:0000259" key="2">
    <source>
        <dbReference type="Pfam" id="PF00535"/>
    </source>
</evidence>
<dbReference type="CDD" id="cd04186">
    <property type="entry name" value="GT_2_like_c"/>
    <property type="match status" value="1"/>
</dbReference>
<feature type="domain" description="Glycosyltransferase 2-like" evidence="2">
    <location>
        <begin position="18"/>
        <end position="204"/>
    </location>
</feature>
<organism evidence="3 4">
    <name type="scientific">Thiohalocapsa marina</name>
    <dbReference type="NCBI Taxonomy" id="424902"/>
    <lineage>
        <taxon>Bacteria</taxon>
        <taxon>Pseudomonadati</taxon>
        <taxon>Pseudomonadota</taxon>
        <taxon>Gammaproteobacteria</taxon>
        <taxon>Chromatiales</taxon>
        <taxon>Chromatiaceae</taxon>
        <taxon>Thiohalocapsa</taxon>
    </lineage>
</organism>
<dbReference type="SUPFAM" id="SSF53448">
    <property type="entry name" value="Nucleotide-diphospho-sugar transferases"/>
    <property type="match status" value="1"/>
</dbReference>
<evidence type="ECO:0000313" key="3">
    <source>
        <dbReference type="EMBL" id="KAA6187489.1"/>
    </source>
</evidence>
<reference evidence="3 4" key="1">
    <citation type="submission" date="2019-09" db="EMBL/GenBank/DDBJ databases">
        <title>Whole-genome sequence of the purple sulfur bacterium Thiohalocapsa marina DSM 19078.</title>
        <authorList>
            <person name="Kyndt J.A."/>
            <person name="Meyer T.E."/>
        </authorList>
    </citation>
    <scope>NUCLEOTIDE SEQUENCE [LARGE SCALE GENOMIC DNA]</scope>
    <source>
        <strain evidence="3 4">DSM 19078</strain>
    </source>
</reference>
<dbReference type="PANTHER" id="PTHR43179:SF7">
    <property type="entry name" value="RHAMNOSYLTRANSFERASE WBBL"/>
    <property type="match status" value="1"/>
</dbReference>
<proteinExistence type="predicted"/>
<dbReference type="GO" id="GO:0016740">
    <property type="term" value="F:transferase activity"/>
    <property type="evidence" value="ECO:0007669"/>
    <property type="project" value="UniProtKB-KW"/>
</dbReference>
<evidence type="ECO:0000256" key="1">
    <source>
        <dbReference type="SAM" id="Phobius"/>
    </source>
</evidence>
<keyword evidence="3" id="KW-0808">Transferase</keyword>
<feature type="transmembrane region" description="Helical" evidence="1">
    <location>
        <begin position="280"/>
        <end position="303"/>
    </location>
</feature>
<keyword evidence="4" id="KW-1185">Reference proteome</keyword>
<dbReference type="InterPro" id="IPR001173">
    <property type="entry name" value="Glyco_trans_2-like"/>
</dbReference>
<keyword evidence="1" id="KW-0472">Membrane</keyword>
<dbReference type="Gene3D" id="3.90.550.10">
    <property type="entry name" value="Spore Coat Polysaccharide Biosynthesis Protein SpsA, Chain A"/>
    <property type="match status" value="1"/>
</dbReference>
<dbReference type="Proteomes" id="UP000322981">
    <property type="component" value="Unassembled WGS sequence"/>
</dbReference>
<dbReference type="AlphaFoldDB" id="A0A5M8FUS5"/>
<protein>
    <submittedName>
        <fullName evidence="3">Glycosyltransferase family 2 protein</fullName>
    </submittedName>
</protein>
<evidence type="ECO:0000313" key="4">
    <source>
        <dbReference type="Proteomes" id="UP000322981"/>
    </source>
</evidence>
<sequence length="313" mass="34762">MGGCDHRGTTSVSPKLAVVIVNYNAGLLLTKCVSSVLADEVGAEIIVSDNASTDTSLALLRDQFGDDPRLSILENGANLGFARANNVALGHACAPYVLFLNPDCLVAPGALERMLRFMQDTPKAGMAGCVVRNPDGSEQVASRRVIPDPWIGLARVLRVEHVWPSLLAGKRLDRTDEPLPEGPAEVEAISGAFMLVRREALEQVGPLDEGYFLHCEDLDWFVRFRQAGWKIYLVPDAEAVHYKGACSTRRPLAVLWHKHRGMGRFFRKFQFDRYPLPQSLLVLLGIWAHFALVSSAFALRRLAEHLLERVRRR</sequence>
<gene>
    <name evidence="3" type="ORF">F2Q65_01925</name>
</gene>
<dbReference type="OrthoDB" id="9771846at2"/>